<dbReference type="AlphaFoldDB" id="A0A221MGI3"/>
<dbReference type="PANTHER" id="PTHR12110:SF41">
    <property type="entry name" value="INOSOSE DEHYDRATASE"/>
    <property type="match status" value="1"/>
</dbReference>
<dbReference type="InterPro" id="IPR050312">
    <property type="entry name" value="IolE/XylAMocC-like"/>
</dbReference>
<accession>A0A221MGI3</accession>
<dbReference type="PANTHER" id="PTHR12110">
    <property type="entry name" value="HYDROXYPYRUVATE ISOMERASE"/>
    <property type="match status" value="1"/>
</dbReference>
<evidence type="ECO:0000313" key="2">
    <source>
        <dbReference type="EMBL" id="ASN06751.1"/>
    </source>
</evidence>
<evidence type="ECO:0000259" key="1">
    <source>
        <dbReference type="Pfam" id="PF01261"/>
    </source>
</evidence>
<proteinExistence type="predicted"/>
<dbReference type="Pfam" id="PF01261">
    <property type="entry name" value="AP_endonuc_2"/>
    <property type="match status" value="1"/>
</dbReference>
<dbReference type="RefSeq" id="WP_089533747.1">
    <property type="nucleotide sequence ID" value="NZ_CP022437.1"/>
</dbReference>
<dbReference type="Gene3D" id="3.20.20.150">
    <property type="entry name" value="Divalent-metal-dependent TIM barrel enzymes"/>
    <property type="match status" value="1"/>
</dbReference>
<feature type="domain" description="Xylose isomerase-like TIM barrel" evidence="1">
    <location>
        <begin position="21"/>
        <end position="244"/>
    </location>
</feature>
<gene>
    <name evidence="2" type="ORF">CFK40_17870</name>
</gene>
<dbReference type="KEGG" id="vne:CFK40_17870"/>
<dbReference type="EMBL" id="CP022437">
    <property type="protein sequence ID" value="ASN06751.1"/>
    <property type="molecule type" value="Genomic_DNA"/>
</dbReference>
<dbReference type="Proteomes" id="UP000204391">
    <property type="component" value="Chromosome"/>
</dbReference>
<name>A0A221MGI3_9BACI</name>
<sequence>MKKGLSDANFIPNWDTVKFLKATKEAGFEGVELNFREQGGELTHETSIVEAKRLARLVESHDLEIASLSTGLFNFYPLSSGDARLRKNGEDIGFRMIELAEAMGVDVIQVVPGVAAVDISYDAAYELAVESLSRLGDVASEAGVTIGIENVCNKFLPSPREYTGFLNEINHSSVQAYFDNGNALATGYPEHFIKLLGDRIVAMHVKDYREHMGEFVSILEGDTNWPAMMKALKDIPYEGYLIATPHYPFLHSHDSHIERYSRDLTAVLNLSTPVSEGKS</sequence>
<keyword evidence="3" id="KW-1185">Reference proteome</keyword>
<organism evidence="2 3">
    <name type="scientific">Virgibacillus necropolis</name>
    <dbReference type="NCBI Taxonomy" id="163877"/>
    <lineage>
        <taxon>Bacteria</taxon>
        <taxon>Bacillati</taxon>
        <taxon>Bacillota</taxon>
        <taxon>Bacilli</taxon>
        <taxon>Bacillales</taxon>
        <taxon>Bacillaceae</taxon>
        <taxon>Virgibacillus</taxon>
    </lineage>
</organism>
<evidence type="ECO:0000313" key="3">
    <source>
        <dbReference type="Proteomes" id="UP000204391"/>
    </source>
</evidence>
<dbReference type="SUPFAM" id="SSF51658">
    <property type="entry name" value="Xylose isomerase-like"/>
    <property type="match status" value="1"/>
</dbReference>
<dbReference type="OrthoDB" id="9782669at2"/>
<reference evidence="2 3" key="1">
    <citation type="journal article" date="2003" name="Int. J. Syst. Evol. Microbiol.">
        <title>Virgibacillus carmonensis sp. nov., Virgibacillus necropolis sp. nov. and Virgibacillus picturae sp. nov., three novel species isolated from deteriorated mural paintings, transfer of the species of the genus salibacillus to Virgibacillus, as Virgibacillus marismortui comb. nov. and Virgibacillus salexigens comb. nov., and emended description of the genus Virgibacillus.</title>
        <authorList>
            <person name="Heyrman J."/>
            <person name="Logan N.A."/>
            <person name="Busse H.J."/>
            <person name="Balcaen A."/>
            <person name="Lebbe L."/>
            <person name="Rodriguez-Diaz M."/>
            <person name="Swings J."/>
            <person name="De Vos P."/>
        </authorList>
    </citation>
    <scope>NUCLEOTIDE SEQUENCE [LARGE SCALE GENOMIC DNA]</scope>
    <source>
        <strain evidence="2 3">LMG 19488</strain>
    </source>
</reference>
<protein>
    <submittedName>
        <fullName evidence="2">Xylulose 5-phosphate 3-epimerase</fullName>
    </submittedName>
</protein>
<dbReference type="InterPro" id="IPR036237">
    <property type="entry name" value="Xyl_isomerase-like_sf"/>
</dbReference>
<dbReference type="InterPro" id="IPR013022">
    <property type="entry name" value="Xyl_isomerase-like_TIM-brl"/>
</dbReference>